<accession>A0A8X6NF21</accession>
<dbReference type="EMBL" id="BMAW01057576">
    <property type="protein sequence ID" value="GFT11736.1"/>
    <property type="molecule type" value="Genomic_DNA"/>
</dbReference>
<comment type="caution">
    <text evidence="1">The sequence shown here is derived from an EMBL/GenBank/DDBJ whole genome shotgun (WGS) entry which is preliminary data.</text>
</comment>
<gene>
    <name evidence="1" type="ORF">NPIL_410411</name>
</gene>
<organism evidence="1 2">
    <name type="scientific">Nephila pilipes</name>
    <name type="common">Giant wood spider</name>
    <name type="synonym">Nephila maculata</name>
    <dbReference type="NCBI Taxonomy" id="299642"/>
    <lineage>
        <taxon>Eukaryota</taxon>
        <taxon>Metazoa</taxon>
        <taxon>Ecdysozoa</taxon>
        <taxon>Arthropoda</taxon>
        <taxon>Chelicerata</taxon>
        <taxon>Arachnida</taxon>
        <taxon>Araneae</taxon>
        <taxon>Araneomorphae</taxon>
        <taxon>Entelegynae</taxon>
        <taxon>Araneoidea</taxon>
        <taxon>Nephilidae</taxon>
        <taxon>Nephila</taxon>
    </lineage>
</organism>
<dbReference type="Proteomes" id="UP000887013">
    <property type="component" value="Unassembled WGS sequence"/>
</dbReference>
<evidence type="ECO:0000313" key="1">
    <source>
        <dbReference type="EMBL" id="GFT11736.1"/>
    </source>
</evidence>
<keyword evidence="2" id="KW-1185">Reference proteome</keyword>
<reference evidence="1" key="1">
    <citation type="submission" date="2020-08" db="EMBL/GenBank/DDBJ databases">
        <title>Multicomponent nature underlies the extraordinary mechanical properties of spider dragline silk.</title>
        <authorList>
            <person name="Kono N."/>
            <person name="Nakamura H."/>
            <person name="Mori M."/>
            <person name="Yoshida Y."/>
            <person name="Ohtoshi R."/>
            <person name="Malay A.D."/>
            <person name="Moran D.A.P."/>
            <person name="Tomita M."/>
            <person name="Numata K."/>
            <person name="Arakawa K."/>
        </authorList>
    </citation>
    <scope>NUCLEOTIDE SEQUENCE</scope>
</reference>
<protein>
    <submittedName>
        <fullName evidence="1">Uncharacterized protein</fullName>
    </submittedName>
</protein>
<name>A0A8X6NF21_NEPPI</name>
<dbReference type="AlphaFoldDB" id="A0A8X6NF21"/>
<sequence length="99" mass="11286">MLPVGRVGKVLKPQIIYDLAARLLDGPPYVFCRLLFLLTLRLFPVFLCTEYSPMEKNILLKGLLYDNLLDWRLIVENSMAFSVGIRDTPSRSSPIKVTT</sequence>
<proteinExistence type="predicted"/>
<evidence type="ECO:0000313" key="2">
    <source>
        <dbReference type="Proteomes" id="UP000887013"/>
    </source>
</evidence>